<accession>A0A1E5NDS3</accession>
<proteinExistence type="predicted"/>
<name>A0A1E5NDS3_9SPIR</name>
<evidence type="ECO:0008006" key="3">
    <source>
        <dbReference type="Google" id="ProtNLM"/>
    </source>
</evidence>
<comment type="caution">
    <text evidence="1">The sequence shown here is derived from an EMBL/GenBank/DDBJ whole genome shotgun (WGS) entry which is preliminary data.</text>
</comment>
<dbReference type="Proteomes" id="UP000095247">
    <property type="component" value="Unassembled WGS sequence"/>
</dbReference>
<sequence>MSYMHKDSANGKWKTLSLAEQMANIGSEVYRAIKFKKKNNSEYSKNSAYRALELIDLTILAQYKKHSIKEFTRLREVLCDYLLGDNEYNTDESIMKYFDSFAYILAKRKGK</sequence>
<dbReference type="RefSeq" id="WP_069726740.1">
    <property type="nucleotide sequence ID" value="NZ_MDCO01000011.1"/>
</dbReference>
<protein>
    <recommendedName>
        <fullName evidence="3">CRISPR type III A-associated protein Csm2</fullName>
    </recommendedName>
</protein>
<evidence type="ECO:0000313" key="1">
    <source>
        <dbReference type="EMBL" id="OEJ14257.1"/>
    </source>
</evidence>
<gene>
    <name evidence="1" type="ORF">BFL38_05660</name>
</gene>
<organism evidence="1 2">
    <name type="scientific">Brachyspira hampsonii</name>
    <dbReference type="NCBI Taxonomy" id="1287055"/>
    <lineage>
        <taxon>Bacteria</taxon>
        <taxon>Pseudomonadati</taxon>
        <taxon>Spirochaetota</taxon>
        <taxon>Spirochaetia</taxon>
        <taxon>Brachyspirales</taxon>
        <taxon>Brachyspiraceae</taxon>
        <taxon>Brachyspira</taxon>
    </lineage>
</organism>
<dbReference type="EMBL" id="MDCO01000011">
    <property type="protein sequence ID" value="OEJ14257.1"/>
    <property type="molecule type" value="Genomic_DNA"/>
</dbReference>
<evidence type="ECO:0000313" key="2">
    <source>
        <dbReference type="Proteomes" id="UP000095247"/>
    </source>
</evidence>
<reference evidence="1 2" key="1">
    <citation type="submission" date="2016-08" db="EMBL/GenBank/DDBJ databases">
        <title>Characterization and recognition of Brachyspira hampsonii sp. nov., a novel intestinal spirochete that is pathogenic to pigs.</title>
        <authorList>
            <person name="Mirajkar N."/>
            <person name="La T."/>
            <person name="Phillips N."/>
            <person name="Hampson D."/>
            <person name="Gebhart C."/>
        </authorList>
    </citation>
    <scope>NUCLEOTIDE SEQUENCE [LARGE SCALE GENOMIC DNA]</scope>
    <source>
        <strain evidence="1 2">P280/1</strain>
    </source>
</reference>
<dbReference type="AlphaFoldDB" id="A0A1E5NDS3"/>